<dbReference type="Gene3D" id="1.10.260.40">
    <property type="entry name" value="lambda repressor-like DNA-binding domains"/>
    <property type="match status" value="1"/>
</dbReference>
<dbReference type="STRING" id="54915.ADS79_16745"/>
<dbReference type="OrthoDB" id="34624at2"/>
<proteinExistence type="predicted"/>
<accession>A0A0K9YPF8</accession>
<dbReference type="InterPro" id="IPR001387">
    <property type="entry name" value="Cro/C1-type_HTH"/>
</dbReference>
<dbReference type="CDD" id="cd02209">
    <property type="entry name" value="cupin_XRE_C"/>
    <property type="match status" value="1"/>
</dbReference>
<evidence type="ECO:0000313" key="5">
    <source>
        <dbReference type="Proteomes" id="UP000036834"/>
    </source>
</evidence>
<dbReference type="GO" id="GO:0005829">
    <property type="term" value="C:cytosol"/>
    <property type="evidence" value="ECO:0007669"/>
    <property type="project" value="TreeGrafter"/>
</dbReference>
<dbReference type="GO" id="GO:0003677">
    <property type="term" value="F:DNA binding"/>
    <property type="evidence" value="ECO:0007669"/>
    <property type="project" value="UniProtKB-KW"/>
</dbReference>
<dbReference type="SUPFAM" id="SSF51182">
    <property type="entry name" value="RmlC-like cupins"/>
    <property type="match status" value="1"/>
</dbReference>
<comment type="caution">
    <text evidence="4">The sequence shown here is derived from an EMBL/GenBank/DDBJ whole genome shotgun (WGS) entry which is preliminary data.</text>
</comment>
<evidence type="ECO:0000313" key="4">
    <source>
        <dbReference type="EMBL" id="KNB70561.1"/>
    </source>
</evidence>
<dbReference type="Gene3D" id="2.60.120.10">
    <property type="entry name" value="Jelly Rolls"/>
    <property type="match status" value="1"/>
</dbReference>
<keyword evidence="6" id="KW-1185">Reference proteome</keyword>
<dbReference type="EMBL" id="LGIQ01000009">
    <property type="protein sequence ID" value="KNB70561.1"/>
    <property type="molecule type" value="Genomic_DNA"/>
</dbReference>
<sequence length="184" mass="20884">MNDIHVGQKIQEYRKKKGLNIRQLADLVVVTPSLLSQIERGLANPSIHTLKLIAKVLEVPVFNFFLEQEHTKNLIVRSNHRKKMILPECEHISYELLSPDLNGAIEYALMKLTPGTQSSEALMEHVGEEAAFVLEGEVKLYLNDEVHILSKGDSVRIPPHMKHKWENAFDQNVVVIFAVTPPSF</sequence>
<evidence type="ECO:0000313" key="3">
    <source>
        <dbReference type="EMBL" id="GED70016.1"/>
    </source>
</evidence>
<dbReference type="InterPro" id="IPR011051">
    <property type="entry name" value="RmlC_Cupin_sf"/>
</dbReference>
<dbReference type="EMBL" id="BJON01000014">
    <property type="protein sequence ID" value="GED70016.1"/>
    <property type="molecule type" value="Genomic_DNA"/>
</dbReference>
<evidence type="ECO:0000313" key="6">
    <source>
        <dbReference type="Proteomes" id="UP000319578"/>
    </source>
</evidence>
<reference evidence="3 6" key="3">
    <citation type="submission" date="2019-06" db="EMBL/GenBank/DDBJ databases">
        <title>Whole genome shotgun sequence of Brevibacillus reuszeri NBRC 15719.</title>
        <authorList>
            <person name="Hosoyama A."/>
            <person name="Uohara A."/>
            <person name="Ohji S."/>
            <person name="Ichikawa N."/>
        </authorList>
    </citation>
    <scope>NUCLEOTIDE SEQUENCE [LARGE SCALE GENOMIC DNA]</scope>
    <source>
        <strain evidence="3 6">NBRC 15719</strain>
    </source>
</reference>
<dbReference type="SMART" id="SM00530">
    <property type="entry name" value="HTH_XRE"/>
    <property type="match status" value="1"/>
</dbReference>
<name>A0A0K9YPF8_9BACL</name>
<reference evidence="5" key="1">
    <citation type="submission" date="2015-07" db="EMBL/GenBank/DDBJ databases">
        <title>Genome sequencing project for genomic taxonomy and phylogenomics of Bacillus-like bacteria.</title>
        <authorList>
            <person name="Liu B."/>
            <person name="Wang J."/>
            <person name="Zhu Y."/>
            <person name="Liu G."/>
            <person name="Chen Q."/>
            <person name="Chen Z."/>
            <person name="Lan J."/>
            <person name="Che J."/>
            <person name="Ge C."/>
            <person name="Shi H."/>
            <person name="Pan Z."/>
            <person name="Liu X."/>
        </authorList>
    </citation>
    <scope>NUCLEOTIDE SEQUENCE [LARGE SCALE GENOMIC DNA]</scope>
    <source>
        <strain evidence="5">DSM 9887</strain>
    </source>
</reference>
<dbReference type="AlphaFoldDB" id="A0A0K9YPF8"/>
<dbReference type="InterPro" id="IPR050807">
    <property type="entry name" value="TransReg_Diox_bact_type"/>
</dbReference>
<dbReference type="PANTHER" id="PTHR46797:SF19">
    <property type="entry name" value="BLL2473 PROTEIN"/>
    <property type="match status" value="1"/>
</dbReference>
<protein>
    <submittedName>
        <fullName evidence="3">MerR family transcriptional regulator</fullName>
    </submittedName>
</protein>
<dbReference type="RefSeq" id="WP_049739554.1">
    <property type="nucleotide sequence ID" value="NZ_BJON01000014.1"/>
</dbReference>
<dbReference type="Proteomes" id="UP000036834">
    <property type="component" value="Unassembled WGS sequence"/>
</dbReference>
<dbReference type="PANTHER" id="PTHR46797">
    <property type="entry name" value="HTH-TYPE TRANSCRIPTIONAL REGULATOR"/>
    <property type="match status" value="1"/>
</dbReference>
<dbReference type="InterPro" id="IPR013096">
    <property type="entry name" value="Cupin_2"/>
</dbReference>
<dbReference type="Proteomes" id="UP000319578">
    <property type="component" value="Unassembled WGS sequence"/>
</dbReference>
<feature type="domain" description="HTH cro/C1-type" evidence="2">
    <location>
        <begin position="10"/>
        <end position="64"/>
    </location>
</feature>
<dbReference type="InterPro" id="IPR014710">
    <property type="entry name" value="RmlC-like_jellyroll"/>
</dbReference>
<dbReference type="Pfam" id="PF01381">
    <property type="entry name" value="HTH_3"/>
    <property type="match status" value="1"/>
</dbReference>
<dbReference type="PATRIC" id="fig|54915.3.peg.2406"/>
<evidence type="ECO:0000256" key="1">
    <source>
        <dbReference type="ARBA" id="ARBA00023125"/>
    </source>
</evidence>
<dbReference type="CDD" id="cd00093">
    <property type="entry name" value="HTH_XRE"/>
    <property type="match status" value="1"/>
</dbReference>
<reference evidence="4" key="2">
    <citation type="submission" date="2015-07" db="EMBL/GenBank/DDBJ databases">
        <title>MeaNS - Measles Nucleotide Surveillance Program.</title>
        <authorList>
            <person name="Tran T."/>
            <person name="Druce J."/>
        </authorList>
    </citation>
    <scope>NUCLEOTIDE SEQUENCE</scope>
    <source>
        <strain evidence="4">DSM 9887</strain>
    </source>
</reference>
<organism evidence="4 5">
    <name type="scientific">Brevibacillus reuszeri</name>
    <dbReference type="NCBI Taxonomy" id="54915"/>
    <lineage>
        <taxon>Bacteria</taxon>
        <taxon>Bacillati</taxon>
        <taxon>Bacillota</taxon>
        <taxon>Bacilli</taxon>
        <taxon>Bacillales</taxon>
        <taxon>Paenibacillaceae</taxon>
        <taxon>Brevibacillus</taxon>
    </lineage>
</organism>
<dbReference type="SUPFAM" id="SSF47413">
    <property type="entry name" value="lambda repressor-like DNA-binding domains"/>
    <property type="match status" value="1"/>
</dbReference>
<dbReference type="InterPro" id="IPR010982">
    <property type="entry name" value="Lambda_DNA-bd_dom_sf"/>
</dbReference>
<dbReference type="GO" id="GO:0003700">
    <property type="term" value="F:DNA-binding transcription factor activity"/>
    <property type="evidence" value="ECO:0007669"/>
    <property type="project" value="TreeGrafter"/>
</dbReference>
<dbReference type="Pfam" id="PF07883">
    <property type="entry name" value="Cupin_2"/>
    <property type="match status" value="1"/>
</dbReference>
<gene>
    <name evidence="4" type="ORF">ADS79_16745</name>
    <name evidence="3" type="ORF">BRE01_37180</name>
</gene>
<keyword evidence="1" id="KW-0238">DNA-binding</keyword>
<dbReference type="PROSITE" id="PS50943">
    <property type="entry name" value="HTH_CROC1"/>
    <property type="match status" value="1"/>
</dbReference>
<evidence type="ECO:0000259" key="2">
    <source>
        <dbReference type="PROSITE" id="PS50943"/>
    </source>
</evidence>